<dbReference type="NCBIfam" id="TIGR01845">
    <property type="entry name" value="outer_NodT"/>
    <property type="match status" value="1"/>
</dbReference>
<proteinExistence type="inferred from homology"/>
<keyword evidence="2" id="KW-0732">Signal</keyword>
<keyword evidence="2" id="KW-0472">Membrane</keyword>
<evidence type="ECO:0000313" key="4">
    <source>
        <dbReference type="Proteomes" id="UP001326110"/>
    </source>
</evidence>
<keyword evidence="2" id="KW-0564">Palmitate</keyword>
<dbReference type="Gene3D" id="1.20.1600.10">
    <property type="entry name" value="Outer membrane efflux proteins (OEP)"/>
    <property type="match status" value="1"/>
</dbReference>
<keyword evidence="2" id="KW-0449">Lipoprotein</keyword>
<evidence type="ECO:0000313" key="3">
    <source>
        <dbReference type="EMBL" id="WQH06306.1"/>
    </source>
</evidence>
<dbReference type="GeneID" id="43163982"/>
<dbReference type="SUPFAM" id="SSF56954">
    <property type="entry name" value="Outer membrane efflux proteins (OEP)"/>
    <property type="match status" value="1"/>
</dbReference>
<keyword evidence="2" id="KW-1134">Transmembrane beta strand</keyword>
<dbReference type="Pfam" id="PF02321">
    <property type="entry name" value="OEP"/>
    <property type="match status" value="2"/>
</dbReference>
<dbReference type="PROSITE" id="PS51257">
    <property type="entry name" value="PROKAR_LIPOPROTEIN"/>
    <property type="match status" value="1"/>
</dbReference>
<protein>
    <submittedName>
        <fullName evidence="3">Efflux transporter outer membrane subunit</fullName>
    </submittedName>
</protein>
<comment type="subcellular location">
    <subcellularLocation>
        <location evidence="2">Cell membrane</location>
        <topology evidence="2">Lipid-anchor</topology>
    </subcellularLocation>
</comment>
<dbReference type="Proteomes" id="UP001326110">
    <property type="component" value="Chromosome"/>
</dbReference>
<dbReference type="InterPro" id="IPR003423">
    <property type="entry name" value="OMP_efflux"/>
</dbReference>
<evidence type="ECO:0000256" key="1">
    <source>
        <dbReference type="ARBA" id="ARBA00007613"/>
    </source>
</evidence>
<feature type="signal peptide" evidence="2">
    <location>
        <begin position="1"/>
        <end position="23"/>
    </location>
</feature>
<dbReference type="Gene3D" id="2.20.200.10">
    <property type="entry name" value="Outer membrane efflux proteins (OEP)"/>
    <property type="match status" value="1"/>
</dbReference>
<comment type="similarity">
    <text evidence="1 2">Belongs to the outer membrane factor (OMF) (TC 1.B.17) family.</text>
</comment>
<keyword evidence="2" id="KW-0812">Transmembrane</keyword>
<keyword evidence="4" id="KW-1185">Reference proteome</keyword>
<dbReference type="RefSeq" id="WP_051120326.1">
    <property type="nucleotide sequence ID" value="NZ_CP140152.1"/>
</dbReference>
<evidence type="ECO:0000256" key="2">
    <source>
        <dbReference type="RuleBase" id="RU362097"/>
    </source>
</evidence>
<dbReference type="EMBL" id="CP140152">
    <property type="protein sequence ID" value="WQH06306.1"/>
    <property type="molecule type" value="Genomic_DNA"/>
</dbReference>
<name>A0ABZ0Y362_9BURK</name>
<reference evidence="3 4" key="1">
    <citation type="submission" date="2023-11" db="EMBL/GenBank/DDBJ databases">
        <title>MicrobeMod: A computational toolkit for identifying prokaryotic methylation and restriction-modification with nanopore sequencing.</title>
        <authorList>
            <person name="Crits-Christoph A."/>
            <person name="Kang S.C."/>
            <person name="Lee H."/>
            <person name="Ostrov N."/>
        </authorList>
    </citation>
    <scope>NUCLEOTIDE SEQUENCE [LARGE SCALE GENOMIC DNA]</scope>
    <source>
        <strain evidence="3 4">ATCC 25935</strain>
    </source>
</reference>
<dbReference type="PANTHER" id="PTHR30203:SF32">
    <property type="entry name" value="CATION EFFLUX SYSTEM PROTEIN CUSC"/>
    <property type="match status" value="1"/>
</dbReference>
<dbReference type="InterPro" id="IPR010131">
    <property type="entry name" value="MdtP/NodT-like"/>
</dbReference>
<gene>
    <name evidence="3" type="ORF">SR858_08270</name>
</gene>
<sequence length="492" mass="52246">MNTTIKTLILAVGAALVSGCALQPAYQQPATSATTTTPAYPAGPAYAASAPTTSNATAAADTGWQDFLVDERLHTLVRIALDNNQDLRVALLRVSQAQAALQLQRAAALPTLNAEASGARSSSTANAANTRNTTQSNSVMLNTAWEIDVFGRLQSLSDSAREQYLASAYGRQAAHILLVSQVAEQYLTMLAYDEQLKVTDETLGAARESYRIVKLQYDTGTTSELDESLAQVTLQQAEANHAAQVRLRAQAENALVLLLGQPLPENLPAAVPLAQQTMLADIPAGLPSDLLLRRPDVQQAEALLRAEYANIGAARAAFFPRISLTAAAGTASNSLGGLFKAGSGAWSFAPELLLPIFDGGARQANLDTARINRDIGVAEYRKSVQTAFREVADGLAARGTYDTELAARQRNVDAQQRRVTLAELLYNNGINDYLSVLTAKTDLYNAQINLITARQNRLSSLVGLYRALGGGWIEHTGDAPAAADSGAQIPAS</sequence>
<organism evidence="3 4">
    <name type="scientific">Duganella zoogloeoides</name>
    <dbReference type="NCBI Taxonomy" id="75659"/>
    <lineage>
        <taxon>Bacteria</taxon>
        <taxon>Pseudomonadati</taxon>
        <taxon>Pseudomonadota</taxon>
        <taxon>Betaproteobacteria</taxon>
        <taxon>Burkholderiales</taxon>
        <taxon>Oxalobacteraceae</taxon>
        <taxon>Telluria group</taxon>
        <taxon>Duganella</taxon>
    </lineage>
</organism>
<accession>A0ABZ0Y362</accession>
<feature type="chain" id="PRO_5045012542" evidence="2">
    <location>
        <begin position="24"/>
        <end position="492"/>
    </location>
</feature>
<dbReference type="PANTHER" id="PTHR30203">
    <property type="entry name" value="OUTER MEMBRANE CATION EFFLUX PROTEIN"/>
    <property type="match status" value="1"/>
</dbReference>